<dbReference type="InParanoid" id="A0A078AX10"/>
<evidence type="ECO:0000259" key="2">
    <source>
        <dbReference type="Pfam" id="PF16561"/>
    </source>
</evidence>
<feature type="domain" description="AMP-activated protein kinase glycogen-binding" evidence="2">
    <location>
        <begin position="194"/>
        <end position="234"/>
    </location>
</feature>
<dbReference type="AlphaFoldDB" id="A0A078AX10"/>
<protein>
    <recommendedName>
        <fullName evidence="2">AMP-activated protein kinase glycogen-binding domain-containing protein</fullName>
    </recommendedName>
</protein>
<feature type="compositionally biased region" description="Polar residues" evidence="1">
    <location>
        <begin position="34"/>
        <end position="44"/>
    </location>
</feature>
<proteinExistence type="predicted"/>
<feature type="compositionally biased region" description="Low complexity" evidence="1">
    <location>
        <begin position="1"/>
        <end position="16"/>
    </location>
</feature>
<feature type="region of interest" description="Disordered" evidence="1">
    <location>
        <begin position="1"/>
        <end position="93"/>
    </location>
</feature>
<dbReference type="EMBL" id="CCKQ01014898">
    <property type="protein sequence ID" value="CDW86704.1"/>
    <property type="molecule type" value="Genomic_DNA"/>
</dbReference>
<feature type="compositionally biased region" description="Basic and acidic residues" evidence="1">
    <location>
        <begin position="83"/>
        <end position="92"/>
    </location>
</feature>
<evidence type="ECO:0000313" key="4">
    <source>
        <dbReference type="Proteomes" id="UP000039865"/>
    </source>
</evidence>
<keyword evidence="4" id="KW-1185">Reference proteome</keyword>
<reference evidence="3 4" key="1">
    <citation type="submission" date="2014-06" db="EMBL/GenBank/DDBJ databases">
        <authorList>
            <person name="Swart Estienne"/>
        </authorList>
    </citation>
    <scope>NUCLEOTIDE SEQUENCE [LARGE SCALE GENOMIC DNA]</scope>
    <source>
        <strain evidence="3 4">130c</strain>
    </source>
</reference>
<evidence type="ECO:0000313" key="3">
    <source>
        <dbReference type="EMBL" id="CDW86704.1"/>
    </source>
</evidence>
<gene>
    <name evidence="3" type="primary">Contig579.g640</name>
    <name evidence="3" type="ORF">STYLEM_15802</name>
</gene>
<dbReference type="Pfam" id="PF16561">
    <property type="entry name" value="AMPK1_CBM"/>
    <property type="match status" value="1"/>
</dbReference>
<dbReference type="Proteomes" id="UP000039865">
    <property type="component" value="Unassembled WGS sequence"/>
</dbReference>
<evidence type="ECO:0000256" key="1">
    <source>
        <dbReference type="SAM" id="MobiDB-lite"/>
    </source>
</evidence>
<dbReference type="InterPro" id="IPR032640">
    <property type="entry name" value="AMPK1_CBM"/>
</dbReference>
<accession>A0A078AX10</accession>
<feature type="region of interest" description="Disordered" evidence="1">
    <location>
        <begin position="322"/>
        <end position="341"/>
    </location>
</feature>
<organism evidence="3 4">
    <name type="scientific">Stylonychia lemnae</name>
    <name type="common">Ciliate</name>
    <dbReference type="NCBI Taxonomy" id="5949"/>
    <lineage>
        <taxon>Eukaryota</taxon>
        <taxon>Sar</taxon>
        <taxon>Alveolata</taxon>
        <taxon>Ciliophora</taxon>
        <taxon>Intramacronucleata</taxon>
        <taxon>Spirotrichea</taxon>
        <taxon>Stichotrichia</taxon>
        <taxon>Sporadotrichida</taxon>
        <taxon>Oxytrichidae</taxon>
        <taxon>Stylonychinae</taxon>
        <taxon>Stylonychia</taxon>
    </lineage>
</organism>
<name>A0A078AX10_STYLE</name>
<dbReference type="OrthoDB" id="531008at2759"/>
<sequence length="409" mass="46893">MGQKSSLCSSSNSRTSKQVLAKDFTDTLGEDSMKFNNTSRLNTDMNRRVSTRTTSNWQSEKKSPKIIGNFGRKGTTKKGKTNKNGEKDHHISPDGAIFKAQTTFGTSDISRSESNGKFSPNSNFRSIVEDTPDKTQYPCDALLNQKAMKGTLQIFYKLGLYDQASQEHGQSYPDLRNIYGIIIIFFVSNLLFQYLKEGMYYYHFVVDGVVRFAPEQPSSIERDDKIVNYIDIDKYMIQKAEEERDEIRKVKNMADCLATENSWKLSDNFAKNVIEKKRMNLEDHLDFTIDFIKTESHGESAAAGEDNSEYCDHCLHRFKAQKKQNTGDNRDRDPFKPMENQEVETRMRTVSGKLLIANKHHKQKQNKTPCKRQHMKFCPSSSYVDKENILALQVNSSNSKFSPSKSIYN</sequence>